<evidence type="ECO:0000256" key="2">
    <source>
        <dbReference type="ARBA" id="ARBA00022475"/>
    </source>
</evidence>
<keyword evidence="4 8" id="KW-0812">Transmembrane</keyword>
<evidence type="ECO:0000313" key="11">
    <source>
        <dbReference type="Proteomes" id="UP000824229"/>
    </source>
</evidence>
<keyword evidence="7" id="KW-0131">Cell cycle</keyword>
<dbReference type="PANTHER" id="PTHR37820">
    <property type="entry name" value="CELL DIVISION PROTEIN DIVIB"/>
    <property type="match status" value="1"/>
</dbReference>
<evidence type="ECO:0000256" key="1">
    <source>
        <dbReference type="ARBA" id="ARBA00004370"/>
    </source>
</evidence>
<dbReference type="PANTHER" id="PTHR37820:SF1">
    <property type="entry name" value="CELL DIVISION PROTEIN FTSQ"/>
    <property type="match status" value="1"/>
</dbReference>
<name>A0A9E2NK08_9FIRM</name>
<dbReference type="GO" id="GO:0005886">
    <property type="term" value="C:plasma membrane"/>
    <property type="evidence" value="ECO:0007669"/>
    <property type="project" value="TreeGrafter"/>
</dbReference>
<evidence type="ECO:0000256" key="4">
    <source>
        <dbReference type="ARBA" id="ARBA00022692"/>
    </source>
</evidence>
<feature type="domain" description="POTRA" evidence="9">
    <location>
        <begin position="31"/>
        <end position="98"/>
    </location>
</feature>
<evidence type="ECO:0000256" key="7">
    <source>
        <dbReference type="ARBA" id="ARBA00023306"/>
    </source>
</evidence>
<proteinExistence type="predicted"/>
<dbReference type="InterPro" id="IPR013685">
    <property type="entry name" value="POTRA_FtsQ_type"/>
</dbReference>
<dbReference type="InterPro" id="IPR005548">
    <property type="entry name" value="Cell_div_FtsQ/DivIB_C"/>
</dbReference>
<sequence>MENQQMKKKTKRYIGIIVGILALLFFMMPIFYIQDIEVKNNKYYSVQEIIEASGIEKKHLLDLAYFDAEDKLMALPYIAKVNIKYQFPGKVVIDLVEKAPFAYVRFKGTYLCLNEQGQVIEQSQEKYHKLPVIDGLNFNSFKNEETLPILNQDNWLTAVEVLRSLEKYNYVDKVNKIDLYNIEEIHLYVDKLDVIMGDIGDFDKKIEVLIQIYDVNGFTMGELSIHPDGKGEIVATLTPIT</sequence>
<reference evidence="10" key="1">
    <citation type="journal article" date="2021" name="PeerJ">
        <title>Extensive microbial diversity within the chicken gut microbiome revealed by metagenomics and culture.</title>
        <authorList>
            <person name="Gilroy R."/>
            <person name="Ravi A."/>
            <person name="Getino M."/>
            <person name="Pursley I."/>
            <person name="Horton D.L."/>
            <person name="Alikhan N.F."/>
            <person name="Baker D."/>
            <person name="Gharbi K."/>
            <person name="Hall N."/>
            <person name="Watson M."/>
            <person name="Adriaenssens E.M."/>
            <person name="Foster-Nyarko E."/>
            <person name="Jarju S."/>
            <person name="Secka A."/>
            <person name="Antonio M."/>
            <person name="Oren A."/>
            <person name="Chaudhuri R.R."/>
            <person name="La Ragione R."/>
            <person name="Hildebrand F."/>
            <person name="Pallen M.J."/>
        </authorList>
    </citation>
    <scope>NUCLEOTIDE SEQUENCE</scope>
    <source>
        <strain evidence="10">B5-657</strain>
    </source>
</reference>
<dbReference type="EMBL" id="JAHLFQ010000019">
    <property type="protein sequence ID" value="MBU3803326.1"/>
    <property type="molecule type" value="Genomic_DNA"/>
</dbReference>
<reference evidence="10" key="2">
    <citation type="submission" date="2021-04" db="EMBL/GenBank/DDBJ databases">
        <authorList>
            <person name="Gilroy R."/>
        </authorList>
    </citation>
    <scope>NUCLEOTIDE SEQUENCE</scope>
    <source>
        <strain evidence="10">B5-657</strain>
    </source>
</reference>
<keyword evidence="3" id="KW-0132">Cell division</keyword>
<evidence type="ECO:0000256" key="8">
    <source>
        <dbReference type="SAM" id="Phobius"/>
    </source>
</evidence>
<evidence type="ECO:0000256" key="3">
    <source>
        <dbReference type="ARBA" id="ARBA00022618"/>
    </source>
</evidence>
<gene>
    <name evidence="10" type="ORF">H9872_01015</name>
</gene>
<evidence type="ECO:0000256" key="6">
    <source>
        <dbReference type="ARBA" id="ARBA00023136"/>
    </source>
</evidence>
<dbReference type="InterPro" id="IPR050487">
    <property type="entry name" value="FtsQ_DivIB"/>
</dbReference>
<comment type="caution">
    <text evidence="10">The sequence shown here is derived from an EMBL/GenBank/DDBJ whole genome shotgun (WGS) entry which is preliminary data.</text>
</comment>
<dbReference type="Gene3D" id="3.10.20.310">
    <property type="entry name" value="membrane protein fhac"/>
    <property type="match status" value="1"/>
</dbReference>
<evidence type="ECO:0000259" key="9">
    <source>
        <dbReference type="PROSITE" id="PS51779"/>
    </source>
</evidence>
<comment type="subcellular location">
    <subcellularLocation>
        <location evidence="1">Membrane</location>
    </subcellularLocation>
</comment>
<evidence type="ECO:0000256" key="5">
    <source>
        <dbReference type="ARBA" id="ARBA00022989"/>
    </source>
</evidence>
<keyword evidence="2" id="KW-1003">Cell membrane</keyword>
<keyword evidence="6 8" id="KW-0472">Membrane</keyword>
<dbReference type="InterPro" id="IPR034746">
    <property type="entry name" value="POTRA"/>
</dbReference>
<accession>A0A9E2NK08</accession>
<dbReference type="AlphaFoldDB" id="A0A9E2NK08"/>
<keyword evidence="5 8" id="KW-1133">Transmembrane helix</keyword>
<dbReference type="PROSITE" id="PS51779">
    <property type="entry name" value="POTRA"/>
    <property type="match status" value="1"/>
</dbReference>
<evidence type="ECO:0000313" key="10">
    <source>
        <dbReference type="EMBL" id="MBU3803326.1"/>
    </source>
</evidence>
<dbReference type="Proteomes" id="UP000824229">
    <property type="component" value="Unassembled WGS sequence"/>
</dbReference>
<dbReference type="Pfam" id="PF08478">
    <property type="entry name" value="POTRA_1"/>
    <property type="match status" value="1"/>
</dbReference>
<dbReference type="GO" id="GO:0051301">
    <property type="term" value="P:cell division"/>
    <property type="evidence" value="ECO:0007669"/>
    <property type="project" value="UniProtKB-KW"/>
</dbReference>
<dbReference type="Pfam" id="PF03799">
    <property type="entry name" value="FtsQ_DivIB_C"/>
    <property type="match status" value="1"/>
</dbReference>
<protein>
    <submittedName>
        <fullName evidence="10">FtsQ-type POTRA domain-containing protein</fullName>
    </submittedName>
</protein>
<organism evidence="10 11">
    <name type="scientific">Candidatus Cellulosilyticum pullistercoris</name>
    <dbReference type="NCBI Taxonomy" id="2838521"/>
    <lineage>
        <taxon>Bacteria</taxon>
        <taxon>Bacillati</taxon>
        <taxon>Bacillota</taxon>
        <taxon>Clostridia</taxon>
        <taxon>Lachnospirales</taxon>
        <taxon>Cellulosilyticaceae</taxon>
        <taxon>Cellulosilyticum</taxon>
    </lineage>
</organism>
<feature type="transmembrane region" description="Helical" evidence="8">
    <location>
        <begin position="12"/>
        <end position="33"/>
    </location>
</feature>